<dbReference type="InterPro" id="IPR027417">
    <property type="entry name" value="P-loop_NTPase"/>
</dbReference>
<evidence type="ECO:0000313" key="1">
    <source>
        <dbReference type="Proteomes" id="UP000694843"/>
    </source>
</evidence>
<gene>
    <name evidence="2" type="primary">LOC108675166</name>
</gene>
<sequence>MELGADKTSNVFERNWQLLKNAATAARADKKFWQQILLSCPRNQEVAAETARHYIAHSKTWQIISGRDVDTIALLLPHQQPSTLIVHRFDGLALVSWRKVVNKFSGNVMLCLPNHHPCDGYIAALSHSSCTLSTFFGRIVESSSIQSLAKVSTPDAEFTIVTEPHVDLAPLQDKHHELWVTVEPTCKGEIVALPVSPRICLKVTPVTENQQESLTRTTLGLAPADNRLRRLEVRDCELAEAQLLEVVAVIQSKGLRTLVRDNEVHGGPSRVLTIREKNFVLVLTDKPPVSPKVESNRLVASKDFAVGGENLCPLASSCGDLDAVYRSLYALNVVLPHALRFVMEKVCADKPPQDACMEYLAQKAQMSLKDLREYVNSENIERTTWVHFEKHECDEIDLRPFDPLIPMSLVTDFMEIRQMTIMDEPDKERNYREVQDLLKEGEVCREEILTNQYSDPSKLVSVTQKMTQIIFKLISEASKLHGVPDAESEQVTKTCQSLFDKYDSAVRVDANAFVAYHVQKENRERRASLASGKEFDDRKFFKKERGSHRINSLGSIKCQVLVIEEVLGSDEINFIRRRAWDNTYSSSHGVFIYFRCLDTQTYSFSDLLKQNFPRACCEIGEKKVGNALTKLNPLILVDGYDEANGMSIVLVEEIFYKLYKFESKIVLTTRSCDTSLIRKIVMNEGKNATVGGAKLPPMNTWMNSWRSCFGV</sequence>
<dbReference type="RefSeq" id="XP_018018645.1">
    <property type="nucleotide sequence ID" value="XM_018163156.2"/>
</dbReference>
<name>A0A8B7NY60_HYAAZ</name>
<dbReference type="KEGG" id="hazt:108675166"/>
<dbReference type="GeneID" id="108675166"/>
<organism evidence="1 2">
    <name type="scientific">Hyalella azteca</name>
    <name type="common">Amphipod</name>
    <dbReference type="NCBI Taxonomy" id="294128"/>
    <lineage>
        <taxon>Eukaryota</taxon>
        <taxon>Metazoa</taxon>
        <taxon>Ecdysozoa</taxon>
        <taxon>Arthropoda</taxon>
        <taxon>Crustacea</taxon>
        <taxon>Multicrustacea</taxon>
        <taxon>Malacostraca</taxon>
        <taxon>Eumalacostraca</taxon>
        <taxon>Peracarida</taxon>
        <taxon>Amphipoda</taxon>
        <taxon>Senticaudata</taxon>
        <taxon>Talitrida</taxon>
        <taxon>Talitroidea</taxon>
        <taxon>Hyalellidae</taxon>
        <taxon>Hyalella</taxon>
    </lineage>
</organism>
<dbReference type="Proteomes" id="UP000694843">
    <property type="component" value="Unplaced"/>
</dbReference>
<reference evidence="2" key="1">
    <citation type="submission" date="2025-08" db="UniProtKB">
        <authorList>
            <consortium name="RefSeq"/>
        </authorList>
    </citation>
    <scope>IDENTIFICATION</scope>
    <source>
        <tissue evidence="2">Whole organism</tissue>
    </source>
</reference>
<proteinExistence type="predicted"/>
<dbReference type="Gene3D" id="3.40.50.300">
    <property type="entry name" value="P-loop containing nucleotide triphosphate hydrolases"/>
    <property type="match status" value="1"/>
</dbReference>
<evidence type="ECO:0000313" key="2">
    <source>
        <dbReference type="RefSeq" id="XP_018018645.1"/>
    </source>
</evidence>
<protein>
    <submittedName>
        <fullName evidence="2">Uncharacterized protein LOC108675166</fullName>
    </submittedName>
</protein>
<keyword evidence="1" id="KW-1185">Reference proteome</keyword>
<dbReference type="AlphaFoldDB" id="A0A8B7NY60"/>
<accession>A0A8B7NY60</accession>